<sequence length="67" mass="6940">MGCNGSVSATTHGVDEAVVDIGVPVVRLGFTATDASVEVEVCSMETAAIRKAIEEGSMYPPMVINIL</sequence>
<evidence type="ECO:0000313" key="1">
    <source>
        <dbReference type="EMBL" id="KAI7758166.1"/>
    </source>
</evidence>
<evidence type="ECO:0000313" key="2">
    <source>
        <dbReference type="Proteomes" id="UP001206925"/>
    </source>
</evidence>
<organism evidence="1 2">
    <name type="scientific">Ambrosia artemisiifolia</name>
    <name type="common">Common ragweed</name>
    <dbReference type="NCBI Taxonomy" id="4212"/>
    <lineage>
        <taxon>Eukaryota</taxon>
        <taxon>Viridiplantae</taxon>
        <taxon>Streptophyta</taxon>
        <taxon>Embryophyta</taxon>
        <taxon>Tracheophyta</taxon>
        <taxon>Spermatophyta</taxon>
        <taxon>Magnoliopsida</taxon>
        <taxon>eudicotyledons</taxon>
        <taxon>Gunneridae</taxon>
        <taxon>Pentapetalae</taxon>
        <taxon>asterids</taxon>
        <taxon>campanulids</taxon>
        <taxon>Asterales</taxon>
        <taxon>Asteraceae</taxon>
        <taxon>Asteroideae</taxon>
        <taxon>Heliantheae alliance</taxon>
        <taxon>Heliantheae</taxon>
        <taxon>Ambrosia</taxon>
    </lineage>
</organism>
<protein>
    <submittedName>
        <fullName evidence="1">Uncharacterized protein</fullName>
    </submittedName>
</protein>
<gene>
    <name evidence="1" type="ORF">M8C21_033908</name>
</gene>
<name>A0AAD5DGB7_AMBAR</name>
<reference evidence="1" key="1">
    <citation type="submission" date="2022-06" db="EMBL/GenBank/DDBJ databases">
        <title>Uncovering the hologenomic basis of an extraordinary plant invasion.</title>
        <authorList>
            <person name="Bieker V.C."/>
            <person name="Martin M.D."/>
            <person name="Gilbert T."/>
            <person name="Hodgins K."/>
            <person name="Battlay P."/>
            <person name="Petersen B."/>
            <person name="Wilson J."/>
        </authorList>
    </citation>
    <scope>NUCLEOTIDE SEQUENCE</scope>
    <source>
        <strain evidence="1">AA19_3_7</strain>
        <tissue evidence="1">Leaf</tissue>
    </source>
</reference>
<dbReference type="Proteomes" id="UP001206925">
    <property type="component" value="Unassembled WGS sequence"/>
</dbReference>
<proteinExistence type="predicted"/>
<dbReference type="EMBL" id="JAMZMK010000021">
    <property type="protein sequence ID" value="KAI7758166.1"/>
    <property type="molecule type" value="Genomic_DNA"/>
</dbReference>
<comment type="caution">
    <text evidence="1">The sequence shown here is derived from an EMBL/GenBank/DDBJ whole genome shotgun (WGS) entry which is preliminary data.</text>
</comment>
<keyword evidence="2" id="KW-1185">Reference proteome</keyword>
<dbReference type="AlphaFoldDB" id="A0AAD5DGB7"/>
<accession>A0AAD5DGB7</accession>